<keyword evidence="1" id="KW-0732">Signal</keyword>
<gene>
    <name evidence="2" type="ORF">G7066_13225</name>
</gene>
<evidence type="ECO:0000256" key="1">
    <source>
        <dbReference type="SAM" id="SignalP"/>
    </source>
</evidence>
<evidence type="ECO:0000313" key="3">
    <source>
        <dbReference type="Proteomes" id="UP000503441"/>
    </source>
</evidence>
<name>A0ABX6JY97_9MICO</name>
<keyword evidence="3" id="KW-1185">Reference proteome</keyword>
<dbReference type="InterPro" id="IPR018674">
    <property type="entry name" value="DUF2142_membrane"/>
</dbReference>
<dbReference type="Proteomes" id="UP000503441">
    <property type="component" value="Chromosome"/>
</dbReference>
<dbReference type="Pfam" id="PF09913">
    <property type="entry name" value="DUF2142"/>
    <property type="match status" value="1"/>
</dbReference>
<dbReference type="EMBL" id="CP049933">
    <property type="protein sequence ID" value="QIM19288.1"/>
    <property type="molecule type" value="Genomic_DNA"/>
</dbReference>
<evidence type="ECO:0008006" key="4">
    <source>
        <dbReference type="Google" id="ProtNLM"/>
    </source>
</evidence>
<protein>
    <recommendedName>
        <fullName evidence="4">Phospholipase A2</fullName>
    </recommendedName>
</protein>
<feature type="signal peptide" evidence="1">
    <location>
        <begin position="1"/>
        <end position="20"/>
    </location>
</feature>
<evidence type="ECO:0000313" key="2">
    <source>
        <dbReference type="EMBL" id="QIM19288.1"/>
    </source>
</evidence>
<proteinExistence type="predicted"/>
<feature type="chain" id="PRO_5047387786" description="Phospholipase A2" evidence="1">
    <location>
        <begin position="21"/>
        <end position="135"/>
    </location>
</feature>
<organism evidence="2 3">
    <name type="scientific">Leucobacter coleopterorum</name>
    <dbReference type="NCBI Taxonomy" id="2714933"/>
    <lineage>
        <taxon>Bacteria</taxon>
        <taxon>Bacillati</taxon>
        <taxon>Actinomycetota</taxon>
        <taxon>Actinomycetes</taxon>
        <taxon>Micrococcales</taxon>
        <taxon>Microbacteriaceae</taxon>
        <taxon>Leucobacter</taxon>
    </lineage>
</organism>
<reference evidence="2 3" key="1">
    <citation type="submission" date="2020-03" db="EMBL/GenBank/DDBJ databases">
        <title>Leucobacter sp. nov., isolated from beetles.</title>
        <authorList>
            <person name="Hyun D.-W."/>
            <person name="Bae J.-W."/>
        </authorList>
    </citation>
    <scope>NUCLEOTIDE SEQUENCE [LARGE SCALE GENOMIC DNA]</scope>
    <source>
        <strain evidence="2 3">HDW9A</strain>
    </source>
</reference>
<accession>A0ABX6JY97</accession>
<sequence>MIGLLAVLLMVLAFGAWALASPVGASPDEDFHLASIWCGSGEREGLCGPGSTADSRMVPDNIERAICYAHEPDVSAACQGKNFLDGEFGLTDSDRVNGDGLYPRVTTSGPRCLPVTTWLSRPCLSASLRRYSSPH</sequence>